<reference evidence="1" key="1">
    <citation type="submission" date="2022-02" db="EMBL/GenBank/DDBJ databases">
        <title>Plant Genome Project.</title>
        <authorList>
            <person name="Zhang R.-G."/>
        </authorList>
    </citation>
    <scope>NUCLEOTIDE SEQUENCE</scope>
    <source>
        <strain evidence="1">AT1</strain>
    </source>
</reference>
<evidence type="ECO:0000313" key="1">
    <source>
        <dbReference type="EMBL" id="KAI8529348.1"/>
    </source>
</evidence>
<name>A0ACC0LMH0_RHOML</name>
<proteinExistence type="predicted"/>
<sequence length="147" mass="16262">MEGMNCLFDFPASHVVIKLFVALNDLPRTLLSETAPARSIKILPFGEVGAACMNKESTEVRALKEQGPIDKFLVAFRTYTCRPGSFDQKAHLHEPLKPEGLFQARKSQNGVVGAHHLPKKAPPLCQDITKSIIHSKDLGFIMLLLQV</sequence>
<organism evidence="1 2">
    <name type="scientific">Rhododendron molle</name>
    <name type="common">Chinese azalea</name>
    <name type="synonym">Azalea mollis</name>
    <dbReference type="NCBI Taxonomy" id="49168"/>
    <lineage>
        <taxon>Eukaryota</taxon>
        <taxon>Viridiplantae</taxon>
        <taxon>Streptophyta</taxon>
        <taxon>Embryophyta</taxon>
        <taxon>Tracheophyta</taxon>
        <taxon>Spermatophyta</taxon>
        <taxon>Magnoliopsida</taxon>
        <taxon>eudicotyledons</taxon>
        <taxon>Gunneridae</taxon>
        <taxon>Pentapetalae</taxon>
        <taxon>asterids</taxon>
        <taxon>Ericales</taxon>
        <taxon>Ericaceae</taxon>
        <taxon>Ericoideae</taxon>
        <taxon>Rhodoreae</taxon>
        <taxon>Rhododendron</taxon>
    </lineage>
</organism>
<accession>A0ACC0LMH0</accession>
<keyword evidence="2" id="KW-1185">Reference proteome</keyword>
<evidence type="ECO:0000313" key="2">
    <source>
        <dbReference type="Proteomes" id="UP001062846"/>
    </source>
</evidence>
<gene>
    <name evidence="1" type="ORF">RHMOL_Rhmol12G0218200</name>
</gene>
<dbReference type="Proteomes" id="UP001062846">
    <property type="component" value="Chromosome 12"/>
</dbReference>
<dbReference type="EMBL" id="CM046399">
    <property type="protein sequence ID" value="KAI8529348.1"/>
    <property type="molecule type" value="Genomic_DNA"/>
</dbReference>
<protein>
    <submittedName>
        <fullName evidence="1">Uncharacterized protein</fullName>
    </submittedName>
</protein>
<comment type="caution">
    <text evidence="1">The sequence shown here is derived from an EMBL/GenBank/DDBJ whole genome shotgun (WGS) entry which is preliminary data.</text>
</comment>